<evidence type="ECO:0000313" key="2">
    <source>
        <dbReference type="Proteomes" id="UP000647183"/>
    </source>
</evidence>
<dbReference type="PANTHER" id="PTHR43861">
    <property type="entry name" value="TRANS-ACONITATE 2-METHYLTRANSFERASE-RELATED"/>
    <property type="match status" value="1"/>
</dbReference>
<dbReference type="SUPFAM" id="SSF53335">
    <property type="entry name" value="S-adenosyl-L-methionine-dependent methyltransferases"/>
    <property type="match status" value="1"/>
</dbReference>
<dbReference type="EMBL" id="JACSQJ010000003">
    <property type="protein sequence ID" value="MBD7987963.1"/>
    <property type="molecule type" value="Genomic_DNA"/>
</dbReference>
<dbReference type="InterPro" id="IPR029063">
    <property type="entry name" value="SAM-dependent_MTases_sf"/>
</dbReference>
<dbReference type="GO" id="GO:0008168">
    <property type="term" value="F:methyltransferase activity"/>
    <property type="evidence" value="ECO:0007669"/>
    <property type="project" value="UniProtKB-KW"/>
</dbReference>
<dbReference type="Pfam" id="PF13489">
    <property type="entry name" value="Methyltransf_23"/>
    <property type="match status" value="1"/>
</dbReference>
<dbReference type="Gene3D" id="3.40.50.150">
    <property type="entry name" value="Vaccinia Virus protein VP39"/>
    <property type="match status" value="1"/>
</dbReference>
<dbReference type="CDD" id="cd02440">
    <property type="entry name" value="AdoMet_MTases"/>
    <property type="match status" value="1"/>
</dbReference>
<accession>A0ABR8UIW9</accession>
<keyword evidence="1" id="KW-0489">Methyltransferase</keyword>
<organism evidence="1 2">
    <name type="scientific">Luteimonas colneyensis</name>
    <dbReference type="NCBI Taxonomy" id="2762230"/>
    <lineage>
        <taxon>Bacteria</taxon>
        <taxon>Pseudomonadati</taxon>
        <taxon>Pseudomonadota</taxon>
        <taxon>Gammaproteobacteria</taxon>
        <taxon>Lysobacterales</taxon>
        <taxon>Lysobacteraceae</taxon>
        <taxon>Luteimonas</taxon>
    </lineage>
</organism>
<sequence length="243" mass="27428">MAKQPKLVLRESCVADMSAGWSAGSFLETGAGTGGMTRLWLERGFHGVCHDLGADSRQMMRDNLAVHGEAIRVVDDLSLLPEASFDYLLSFEVLEHIEDDVAALTEWAAYLRPGGRLMVSVPAHQRKYGKSDELVGHVRRYEKRQLCDLLESAGFVDIHIVNYGYPITELTRRFSNYLVRHETGHQGMSPQQRSIRSAQGKPPTIRRWLKVFSGNLVLPFKVVQRFFYRLDLGDGYVATAKCR</sequence>
<dbReference type="Proteomes" id="UP000647183">
    <property type="component" value="Unassembled WGS sequence"/>
</dbReference>
<protein>
    <submittedName>
        <fullName evidence="1">Class I SAM-dependent methyltransferase</fullName>
    </submittedName>
</protein>
<proteinExistence type="predicted"/>
<keyword evidence="2" id="KW-1185">Reference proteome</keyword>
<reference evidence="1 2" key="1">
    <citation type="submission" date="2020-08" db="EMBL/GenBank/DDBJ databases">
        <title>A Genomic Blueprint of the Chicken Gut Microbiome.</title>
        <authorList>
            <person name="Gilroy R."/>
            <person name="Ravi A."/>
            <person name="Getino M."/>
            <person name="Pursley I."/>
            <person name="Horton D.L."/>
            <person name="Alikhan N.-F."/>
            <person name="Baker D."/>
            <person name="Gharbi K."/>
            <person name="Hall N."/>
            <person name="Watson M."/>
            <person name="Adriaenssens E.M."/>
            <person name="Foster-Nyarko E."/>
            <person name="Jarju S."/>
            <person name="Secka A."/>
            <person name="Antonio M."/>
            <person name="Oren A."/>
            <person name="Chaudhuri R."/>
            <person name="La Ragione R.M."/>
            <person name="Hildebrand F."/>
            <person name="Pallen M.J."/>
        </authorList>
    </citation>
    <scope>NUCLEOTIDE SEQUENCE [LARGE SCALE GENOMIC DNA]</scope>
    <source>
        <strain evidence="1 2">Sa2BVA3</strain>
    </source>
</reference>
<dbReference type="GO" id="GO:0032259">
    <property type="term" value="P:methylation"/>
    <property type="evidence" value="ECO:0007669"/>
    <property type="project" value="UniProtKB-KW"/>
</dbReference>
<dbReference type="RefSeq" id="WP_191729164.1">
    <property type="nucleotide sequence ID" value="NZ_JACSQJ010000003.1"/>
</dbReference>
<comment type="caution">
    <text evidence="1">The sequence shown here is derived from an EMBL/GenBank/DDBJ whole genome shotgun (WGS) entry which is preliminary data.</text>
</comment>
<keyword evidence="1" id="KW-0808">Transferase</keyword>
<gene>
    <name evidence="1" type="ORF">H9645_07965</name>
</gene>
<evidence type="ECO:0000313" key="1">
    <source>
        <dbReference type="EMBL" id="MBD7987963.1"/>
    </source>
</evidence>
<name>A0ABR8UIW9_9GAMM</name>